<sequence length="1846" mass="191225">MMQRYLFTLFTAIFAFLLTATDAAAAPVLAPLVSAVSGAFAAGGFLTTFTGRLLTSVAFSALKGALATKPKTPGITTEQTATGGTNPVGFILGVSATAGDAVCPPMTHGKYGKTPNAYLTYVIALGDIAGQTLDRVAIDGAFVTLGTVAHADYGLPVTGKYDGYAWVKYYDGSQTVADPMLLAKYGSYPERPWLSDMIGLGVPYAICTFRYRRQLFSSFPSVLFECGGIKLYDPRKDTTIGGSGAHRWGQPATYAATRNNAVIAYNIARGITIPGLGTWGGSIEGADLPNASMFAAMNECDVTIGTPAVAQYRAGIEVRVDAEPAAIVEELLKGCLGTIAESGGEVKFRVGGPGLPVYFMTDDDIVVTKPQDFDPFPNAAARKNGIDAKYPDPETVWKTKSAPSRYNTTWEAEDGGRRISALDLPACPFPDQVQRLMYAYIADERRFRKHGLTLPPDAAILEPLDVVSWTSARNGYASKLFDLAEVADDVKTLLQRVSVREVDASDYSWSPTWVLPVSVGSSQPVDPPAQTLDTWAVAPLSIPDATGTARRPAIRMSWSAADMDAVDAVQYQVRVKATSAVVKIGTVSEVEGGQVILAEGIVPNTLYQARGLPVTPGRAAVWSDWLDVTSPDVRIDTVDLTPTLNTTISDTVAAAAAAQAELNLLTAGLVTDVNGALASIEARTRAGLDGWLTDPIFSRWTSGNLTATYWFSRTGTGTYATKIAGLFGSAISINVPTGTGVIQFVARSDLETNGMKGADPDAPYVVVTTAIECISGSITNPYLRPEWSNDLTTWTRGDLQSAAAATGSFSQLGISVKPGIVQTVETLWKRPAGTFAYVRLVGYPKSSSNLPQTQQVWHFVQIRAASEAERNAWNVPAMQATIDTQAITISGQTSAIATLTTNLSATNTTATNAATAAADAYSLAGSKGKVIYGSSTPVAGDQQAENLWIDTTGGINAPKRWLGGAWVIARDKVAVDAAAAAAAAQSTADALAANLATNYLTTVNTNAAIAAVDTRLSAAISPYQSQKLHSDFKLGDYYWAGGLTHTIASLPTDTSIVALYSDVNLVSVASLGLVLEAGPQTASRNMVERANRPFITGQKMRLRMKTRLVTNPSTGSHATALRVNITDASGAYLTTVNVAQFTGMVVADGWVIREYTLDPVAWRTASGNATAASWRLAVNISGLNSARQQVEWIEVEDVTVTDGLGASITDIKAVNVSALTGTALGTLLTQLAVDAGGTSALLTTQSSAIAMLNGFAAVTYSLRLVSGSAGAYFEIVATDDPVLGPASTITLAAKHIEVLASSLRISDSGNVFPDFNMADPAFYSTSNSAAFTFIATGQAALGTKYLSINPASSARSVDTGWFVVEPGEEYLVSGAAFMAATAAGQGTATLTIETGSIDAAGAITVLTSDIVQQRANLSFPGFLESINILTGAAARRARFKLTRAANGAGAGNAGGFKMQKKSGGVLIADGAITAEKMDVAFLNGERVSASFLDVDDLLTILPQAGLRYQKSAVNDDATDGLYFGVSTDGFGLAASRTDVGGKQQYIKLSSETGLKIQNARHFVSGVAAPVANSYTASGTITLPVGTRLIDLEIYGGGGGGKGGTGNGGDGAAGSNGGNTVVQLWDGATNTGISWTGVGGLGGTLTRTSDTGGSGQGSPVGVGGKGNRRASGSDATGYAAGGAGGGDTSTSGVGGAAAIAKNVKDFDVSAYANPKLVIAQGAGGLAPSTGRKGGIGSPGMIKYSTRATVPAPADVIPLSPTVTGSISKVGFSVTFPNLGAGLWVLSEVAGTNNLDIGLVDIGDGASVMIYQVNTATFMSSKTPVRLSGGGSASRAINYAFYSMGNWG</sequence>
<evidence type="ECO:0000256" key="2">
    <source>
        <dbReference type="SAM" id="SignalP"/>
    </source>
</evidence>
<feature type="region of interest" description="Disordered" evidence="1">
    <location>
        <begin position="1643"/>
        <end position="1672"/>
    </location>
</feature>
<dbReference type="Proteomes" id="UP001157355">
    <property type="component" value="Unassembled WGS sequence"/>
</dbReference>
<name>A0AA37WZI7_9RHOB</name>
<keyword evidence="2" id="KW-0732">Signal</keyword>
<evidence type="ECO:0000313" key="4">
    <source>
        <dbReference type="EMBL" id="GLS86688.1"/>
    </source>
</evidence>
<evidence type="ECO:0000256" key="1">
    <source>
        <dbReference type="SAM" id="MobiDB-lite"/>
    </source>
</evidence>
<feature type="chain" id="PRO_5041352779" description="Fibronectin type-III domain-containing protein" evidence="2">
    <location>
        <begin position="26"/>
        <end position="1846"/>
    </location>
</feature>
<dbReference type="EMBL" id="BSPP01000005">
    <property type="protein sequence ID" value="GLS86688.1"/>
    <property type="molecule type" value="Genomic_DNA"/>
</dbReference>
<comment type="caution">
    <text evidence="4">The sequence shown here is derived from an EMBL/GenBank/DDBJ whole genome shotgun (WGS) entry which is preliminary data.</text>
</comment>
<dbReference type="InterPro" id="IPR003961">
    <property type="entry name" value="FN3_dom"/>
</dbReference>
<reference evidence="4 5" key="1">
    <citation type="journal article" date="2014" name="Int. J. Syst. Evol. Microbiol.">
        <title>Complete genome sequence of Corynebacterium casei LMG S-19264T (=DSM 44701T), isolated from a smear-ripened cheese.</title>
        <authorList>
            <consortium name="US DOE Joint Genome Institute (JGI-PGF)"/>
            <person name="Walter F."/>
            <person name="Albersmeier A."/>
            <person name="Kalinowski J."/>
            <person name="Ruckert C."/>
        </authorList>
    </citation>
    <scope>NUCLEOTIDE SEQUENCE [LARGE SCALE GENOMIC DNA]</scope>
    <source>
        <strain evidence="4 5">NBRC 111766</strain>
    </source>
</reference>
<feature type="signal peptide" evidence="2">
    <location>
        <begin position="1"/>
        <end position="25"/>
    </location>
</feature>
<protein>
    <recommendedName>
        <fullName evidence="3">Fibronectin type-III domain-containing protein</fullName>
    </recommendedName>
</protein>
<dbReference type="InterPro" id="IPR032876">
    <property type="entry name" value="J_dom"/>
</dbReference>
<feature type="compositionally biased region" description="Gly residues" evidence="1">
    <location>
        <begin position="1651"/>
        <end position="1664"/>
    </location>
</feature>
<proteinExistence type="predicted"/>
<evidence type="ECO:0000313" key="5">
    <source>
        <dbReference type="Proteomes" id="UP001157355"/>
    </source>
</evidence>
<gene>
    <name evidence="4" type="ORF">GCM10010873_16620</name>
</gene>
<evidence type="ECO:0000259" key="3">
    <source>
        <dbReference type="PROSITE" id="PS50853"/>
    </source>
</evidence>
<accession>A0AA37WZI7</accession>
<organism evidence="4 5">
    <name type="scientific">Cypionkella aquatica</name>
    <dbReference type="NCBI Taxonomy" id="1756042"/>
    <lineage>
        <taxon>Bacteria</taxon>
        <taxon>Pseudomonadati</taxon>
        <taxon>Pseudomonadota</taxon>
        <taxon>Alphaproteobacteria</taxon>
        <taxon>Rhodobacterales</taxon>
        <taxon>Paracoccaceae</taxon>
        <taxon>Cypionkella</taxon>
    </lineage>
</organism>
<feature type="domain" description="Fibronectin type-III" evidence="3">
    <location>
        <begin position="536"/>
        <end position="633"/>
    </location>
</feature>
<keyword evidence="5" id="KW-1185">Reference proteome</keyword>
<dbReference type="Pfam" id="PF13550">
    <property type="entry name" value="Phage-tail_3"/>
    <property type="match status" value="1"/>
</dbReference>
<dbReference type="PROSITE" id="PS50853">
    <property type="entry name" value="FN3"/>
    <property type="match status" value="1"/>
</dbReference>